<name>A0A9Q3KKB6_9BASI</name>
<dbReference type="EMBL" id="AVOT02112962">
    <property type="protein sequence ID" value="MBW0582614.1"/>
    <property type="molecule type" value="Genomic_DNA"/>
</dbReference>
<feature type="compositionally biased region" description="Polar residues" evidence="1">
    <location>
        <begin position="249"/>
        <end position="263"/>
    </location>
</feature>
<reference evidence="2" key="1">
    <citation type="submission" date="2021-03" db="EMBL/GenBank/DDBJ databases">
        <title>Draft genome sequence of rust myrtle Austropuccinia psidii MF-1, a brazilian biotype.</title>
        <authorList>
            <person name="Quecine M.C."/>
            <person name="Pachon D.M.R."/>
            <person name="Bonatelli M.L."/>
            <person name="Correr F.H."/>
            <person name="Franceschini L.M."/>
            <person name="Leite T.F."/>
            <person name="Margarido G.R.A."/>
            <person name="Almeida C.A."/>
            <person name="Ferrarezi J.A."/>
            <person name="Labate C.A."/>
        </authorList>
    </citation>
    <scope>NUCLEOTIDE SEQUENCE</scope>
    <source>
        <strain evidence="2">MF-1</strain>
    </source>
</reference>
<feature type="compositionally biased region" description="Polar residues" evidence="1">
    <location>
        <begin position="226"/>
        <end position="240"/>
    </location>
</feature>
<keyword evidence="3" id="KW-1185">Reference proteome</keyword>
<evidence type="ECO:0000313" key="3">
    <source>
        <dbReference type="Proteomes" id="UP000765509"/>
    </source>
</evidence>
<dbReference type="AlphaFoldDB" id="A0A9Q3KKB6"/>
<proteinExistence type="predicted"/>
<feature type="region of interest" description="Disordered" evidence="1">
    <location>
        <begin position="214"/>
        <end position="263"/>
    </location>
</feature>
<protein>
    <submittedName>
        <fullName evidence="2">Uncharacterized protein</fullName>
    </submittedName>
</protein>
<evidence type="ECO:0000313" key="2">
    <source>
        <dbReference type="EMBL" id="MBW0582614.1"/>
    </source>
</evidence>
<dbReference type="Proteomes" id="UP000765509">
    <property type="component" value="Unassembled WGS sequence"/>
</dbReference>
<accession>A0A9Q3KKB6</accession>
<organism evidence="2 3">
    <name type="scientific">Austropuccinia psidii MF-1</name>
    <dbReference type="NCBI Taxonomy" id="1389203"/>
    <lineage>
        <taxon>Eukaryota</taxon>
        <taxon>Fungi</taxon>
        <taxon>Dikarya</taxon>
        <taxon>Basidiomycota</taxon>
        <taxon>Pucciniomycotina</taxon>
        <taxon>Pucciniomycetes</taxon>
        <taxon>Pucciniales</taxon>
        <taxon>Sphaerophragmiaceae</taxon>
        <taxon>Austropuccinia</taxon>
    </lineage>
</organism>
<sequence>MIWLATCPSKKSSFNHLNSSFFSRIFHSSAESLLLSKLVNHPIFTILIRLRETPLQPTYSFQTINKPNCNPSFITTLSLRPIDLVLPIGFNSFTTSAAFSSKGKANQEQQPSQQPSDSNSLLIFQLSNGTSINVDQSNLISVLNHLELLIYSQNRDQYRTGQPLLQSKYSFHKLTTPNQNTSFVAKISLPPIDSLPRQVRKELNYALVCLSKTMQQPDSHGPPTKRPSSSIQHSQGLLNTKKTKLVKSSGATPSMAASNTRTH</sequence>
<evidence type="ECO:0000256" key="1">
    <source>
        <dbReference type="SAM" id="MobiDB-lite"/>
    </source>
</evidence>
<gene>
    <name evidence="2" type="ORF">O181_122329</name>
</gene>
<comment type="caution">
    <text evidence="2">The sequence shown here is derived from an EMBL/GenBank/DDBJ whole genome shotgun (WGS) entry which is preliminary data.</text>
</comment>